<evidence type="ECO:0000256" key="9">
    <source>
        <dbReference type="ARBA" id="ARBA00023136"/>
    </source>
</evidence>
<evidence type="ECO:0000256" key="7">
    <source>
        <dbReference type="ARBA" id="ARBA00023053"/>
    </source>
</evidence>
<proteinExistence type="inferred from homology"/>
<evidence type="ECO:0000256" key="13">
    <source>
        <dbReference type="SAM" id="MobiDB-lite"/>
    </source>
</evidence>
<evidence type="ECO:0000256" key="6">
    <source>
        <dbReference type="ARBA" id="ARBA00022989"/>
    </source>
</evidence>
<evidence type="ECO:0000256" key="14">
    <source>
        <dbReference type="SAM" id="Phobius"/>
    </source>
</evidence>
<evidence type="ECO:0000313" key="15">
    <source>
        <dbReference type="EMBL" id="KAF0290595.1"/>
    </source>
</evidence>
<keyword evidence="9 14" id="KW-0472">Membrane</keyword>
<dbReference type="InterPro" id="IPR001873">
    <property type="entry name" value="ENaC"/>
</dbReference>
<keyword evidence="10 12" id="KW-0739">Sodium transport</keyword>
<dbReference type="GO" id="GO:0016020">
    <property type="term" value="C:membrane"/>
    <property type="evidence" value="ECO:0007669"/>
    <property type="project" value="UniProtKB-SubCell"/>
</dbReference>
<evidence type="ECO:0000256" key="8">
    <source>
        <dbReference type="ARBA" id="ARBA00023065"/>
    </source>
</evidence>
<evidence type="ECO:0000256" key="5">
    <source>
        <dbReference type="ARBA" id="ARBA00022692"/>
    </source>
</evidence>
<evidence type="ECO:0000313" key="16">
    <source>
        <dbReference type="Proteomes" id="UP000440578"/>
    </source>
</evidence>
<reference evidence="15 16" key="1">
    <citation type="submission" date="2019-07" db="EMBL/GenBank/DDBJ databases">
        <title>Draft genome assembly of a fouling barnacle, Amphibalanus amphitrite (Darwin, 1854): The first reference genome for Thecostraca.</title>
        <authorList>
            <person name="Kim W."/>
        </authorList>
    </citation>
    <scope>NUCLEOTIDE SEQUENCE [LARGE SCALE GENOMIC DNA]</scope>
    <source>
        <strain evidence="15">SNU_AA5</strain>
        <tissue evidence="15">Soma without cirri and trophi</tissue>
    </source>
</reference>
<keyword evidence="11 12" id="KW-0407">Ion channel</keyword>
<evidence type="ECO:0000256" key="2">
    <source>
        <dbReference type="ARBA" id="ARBA00007193"/>
    </source>
</evidence>
<dbReference type="EMBL" id="VIIS01001944">
    <property type="protein sequence ID" value="KAF0290595.1"/>
    <property type="molecule type" value="Genomic_DNA"/>
</dbReference>
<gene>
    <name evidence="15" type="ORF">FJT64_011230</name>
</gene>
<dbReference type="Gene3D" id="1.10.287.770">
    <property type="entry name" value="YojJ-like"/>
    <property type="match status" value="1"/>
</dbReference>
<keyword evidence="8 12" id="KW-0406">Ion transport</keyword>
<keyword evidence="4 12" id="KW-0894">Sodium channel</keyword>
<evidence type="ECO:0000256" key="10">
    <source>
        <dbReference type="ARBA" id="ARBA00023201"/>
    </source>
</evidence>
<dbReference type="Pfam" id="PF00858">
    <property type="entry name" value="ASC"/>
    <property type="match status" value="1"/>
</dbReference>
<evidence type="ECO:0000256" key="3">
    <source>
        <dbReference type="ARBA" id="ARBA00022448"/>
    </source>
</evidence>
<keyword evidence="16" id="KW-1185">Reference proteome</keyword>
<evidence type="ECO:0000256" key="1">
    <source>
        <dbReference type="ARBA" id="ARBA00004141"/>
    </source>
</evidence>
<evidence type="ECO:0000256" key="12">
    <source>
        <dbReference type="RuleBase" id="RU000679"/>
    </source>
</evidence>
<feature type="compositionally biased region" description="Basic and acidic residues" evidence="13">
    <location>
        <begin position="55"/>
        <end position="70"/>
    </location>
</feature>
<evidence type="ECO:0000256" key="4">
    <source>
        <dbReference type="ARBA" id="ARBA00022461"/>
    </source>
</evidence>
<feature type="transmembrane region" description="Helical" evidence="14">
    <location>
        <begin position="12"/>
        <end position="40"/>
    </location>
</feature>
<organism evidence="15 16">
    <name type="scientific">Amphibalanus amphitrite</name>
    <name type="common">Striped barnacle</name>
    <name type="synonym">Balanus amphitrite</name>
    <dbReference type="NCBI Taxonomy" id="1232801"/>
    <lineage>
        <taxon>Eukaryota</taxon>
        <taxon>Metazoa</taxon>
        <taxon>Ecdysozoa</taxon>
        <taxon>Arthropoda</taxon>
        <taxon>Crustacea</taxon>
        <taxon>Multicrustacea</taxon>
        <taxon>Cirripedia</taxon>
        <taxon>Thoracica</taxon>
        <taxon>Thoracicalcarea</taxon>
        <taxon>Balanomorpha</taxon>
        <taxon>Balanoidea</taxon>
        <taxon>Balanidae</taxon>
        <taxon>Amphibalaninae</taxon>
        <taxon>Amphibalanus</taxon>
    </lineage>
</organism>
<name>A0A6A4VA21_AMPAM</name>
<feature type="region of interest" description="Disordered" evidence="13">
    <location>
        <begin position="51"/>
        <end position="70"/>
    </location>
</feature>
<accession>A0A6A4VA21</accession>
<comment type="caution">
    <text evidence="15">The sequence shown here is derived from an EMBL/GenBank/DDBJ whole genome shotgun (WGS) entry which is preliminary data.</text>
</comment>
<evidence type="ECO:0000256" key="11">
    <source>
        <dbReference type="ARBA" id="ARBA00023303"/>
    </source>
</evidence>
<keyword evidence="3 12" id="KW-0813">Transport</keyword>
<dbReference type="Proteomes" id="UP000440578">
    <property type="component" value="Unassembled WGS sequence"/>
</dbReference>
<keyword evidence="6 14" id="KW-1133">Transmembrane helix</keyword>
<keyword evidence="7" id="KW-0915">Sodium</keyword>
<sequence length="93" mass="10111">MGTMPEEVLSEYVSYLIMELVSDIGGFISLMLGVSALSLIDLIKWLRNLGGNGQRSDKVSSGHGSGKEYGAEERQIPRVLINVNSGNRGFGYM</sequence>
<dbReference type="AlphaFoldDB" id="A0A6A4VA21"/>
<protein>
    <submittedName>
        <fullName evidence="15">Uncharacterized protein</fullName>
    </submittedName>
</protein>
<dbReference type="GO" id="GO:0005272">
    <property type="term" value="F:sodium channel activity"/>
    <property type="evidence" value="ECO:0007669"/>
    <property type="project" value="UniProtKB-KW"/>
</dbReference>
<comment type="subcellular location">
    <subcellularLocation>
        <location evidence="1">Membrane</location>
        <topology evidence="1">Multi-pass membrane protein</topology>
    </subcellularLocation>
</comment>
<comment type="similarity">
    <text evidence="2 12">Belongs to the amiloride-sensitive sodium channel (TC 1.A.6) family.</text>
</comment>
<keyword evidence="5 12" id="KW-0812">Transmembrane</keyword>